<comment type="caution">
    <text evidence="2">The sequence shown here is derived from an EMBL/GenBank/DDBJ whole genome shotgun (WGS) entry which is preliminary data.</text>
</comment>
<dbReference type="EMBL" id="QGLE01000007">
    <property type="protein sequence ID" value="PWR21386.1"/>
    <property type="molecule type" value="Genomic_DNA"/>
</dbReference>
<feature type="compositionally biased region" description="Basic and acidic residues" evidence="1">
    <location>
        <begin position="1"/>
        <end position="16"/>
    </location>
</feature>
<protein>
    <submittedName>
        <fullName evidence="2">Uncharacterized protein</fullName>
    </submittedName>
</protein>
<organism evidence="2 3">
    <name type="scientific">Zavarzinia aquatilis</name>
    <dbReference type="NCBI Taxonomy" id="2211142"/>
    <lineage>
        <taxon>Bacteria</taxon>
        <taxon>Pseudomonadati</taxon>
        <taxon>Pseudomonadota</taxon>
        <taxon>Alphaproteobacteria</taxon>
        <taxon>Rhodospirillales</taxon>
        <taxon>Zavarziniaceae</taxon>
        <taxon>Zavarzinia</taxon>
    </lineage>
</organism>
<name>A0A317E5D5_9PROT</name>
<evidence type="ECO:0000313" key="2">
    <source>
        <dbReference type="EMBL" id="PWR21386.1"/>
    </source>
</evidence>
<reference evidence="2 3" key="1">
    <citation type="submission" date="2018-05" db="EMBL/GenBank/DDBJ databases">
        <title>Zavarzinia sp. HR-AS.</title>
        <authorList>
            <person name="Lee Y."/>
            <person name="Jeon C.O."/>
        </authorList>
    </citation>
    <scope>NUCLEOTIDE SEQUENCE [LARGE SCALE GENOMIC DNA]</scope>
    <source>
        <strain evidence="2 3">HR-AS</strain>
    </source>
</reference>
<gene>
    <name evidence="2" type="ORF">DKG74_13195</name>
</gene>
<dbReference type="AlphaFoldDB" id="A0A317E5D5"/>
<evidence type="ECO:0000313" key="3">
    <source>
        <dbReference type="Proteomes" id="UP000245461"/>
    </source>
</evidence>
<accession>A0A317E5D5</accession>
<keyword evidence="3" id="KW-1185">Reference proteome</keyword>
<evidence type="ECO:0000256" key="1">
    <source>
        <dbReference type="SAM" id="MobiDB-lite"/>
    </source>
</evidence>
<feature type="region of interest" description="Disordered" evidence="1">
    <location>
        <begin position="1"/>
        <end position="33"/>
    </location>
</feature>
<proteinExistence type="predicted"/>
<sequence length="86" mass="9494">MRDGDDFAPDFDHGDIDLDDEDGDSPTPDTADASIARTLDRLLRLDSLSAETRADLESFSADLAAGRLDEQDRRYVQALAVRLRAL</sequence>
<dbReference type="Proteomes" id="UP000245461">
    <property type="component" value="Unassembled WGS sequence"/>
</dbReference>
<dbReference type="OrthoDB" id="10018358at2"/>